<feature type="domain" description="Poly A polymerase head" evidence="6">
    <location>
        <begin position="71"/>
        <end position="218"/>
    </location>
</feature>
<comment type="caution">
    <text evidence="7">The sequence shown here is derived from an EMBL/GenBank/DDBJ whole genome shotgun (WGS) entry which is preliminary data.</text>
</comment>
<gene>
    <name evidence="7" type="ORF">BCR33DRAFT_712335</name>
</gene>
<dbReference type="PANTHER" id="PTHR13734">
    <property type="entry name" value="TRNA-NUCLEOTIDYLTRANSFERASE"/>
    <property type="match status" value="1"/>
</dbReference>
<proteinExistence type="inferred from homology"/>
<evidence type="ECO:0000256" key="4">
    <source>
        <dbReference type="RuleBase" id="RU003953"/>
    </source>
</evidence>
<dbReference type="SUPFAM" id="SSF81301">
    <property type="entry name" value="Nucleotidyltransferase"/>
    <property type="match status" value="1"/>
</dbReference>
<dbReference type="CDD" id="cd05398">
    <property type="entry name" value="NT_ClassII-CCAase"/>
    <property type="match status" value="1"/>
</dbReference>
<dbReference type="Proteomes" id="UP000193642">
    <property type="component" value="Unassembled WGS sequence"/>
</dbReference>
<feature type="compositionally biased region" description="Low complexity" evidence="5">
    <location>
        <begin position="124"/>
        <end position="133"/>
    </location>
</feature>
<dbReference type="GO" id="GO:0001680">
    <property type="term" value="P:tRNA 3'-terminal CCA addition"/>
    <property type="evidence" value="ECO:0007669"/>
    <property type="project" value="UniProtKB-ARBA"/>
</dbReference>
<dbReference type="GO" id="GO:0052929">
    <property type="term" value="F:ATP:3'-cytidine-cytidine-tRNA adenylyltransferase activity"/>
    <property type="evidence" value="ECO:0007669"/>
    <property type="project" value="TreeGrafter"/>
</dbReference>
<protein>
    <recommendedName>
        <fullName evidence="6">Poly A polymerase head domain-containing protein</fullName>
    </recommendedName>
</protein>
<sequence length="636" mass="70521">MSRFQFATTCRPRAPGGLLFTAESLDISQRSHVQTLRAELRLSATEHRICALLLDVAARLNTRRPETPLTLRIAGGWVRDKLLGLDSHDLDIALDSLMGFEFATEVNRFLQENYPETDQPGDAKNISSISKIDSNPDKSKHLETATARIFGQMIDFVNLRTETYNEDSRIPTMEFGTPTQDAKRRDITINALFYNLHTREVEDFTELGLKDLQNGHVRTPLDPLQTFIDDPLRILRVIRFASRFNFSIEPDILDACLNHPEIRTALGTKISKERIGVEVDKMLATENVENALRAVRLIHEFGIAQDILAEAPPNLRYLGPHPCGYVIPDPPAPPKSSATTPATSPSVTLPPPSSSLLDQAISQVPVDLVAGLRVSETLAGLLATLTPSELREFVPASTGLPTPFSKDEIRLLFLAAMVSPYIDRLWLEKNKKVLPACQFVIMQSLKLSGNDGDWISGIIVQIPNIQQTVSQIHAQYSTPPFSSSDMDTSSPTVPKMTRKQVGLFIRELGLRSVYKAATTLGAKYPLAVFMAMTTELTQTLQSAAASSSSLSSDDIVYTVLQKYRTFWNVVVNVYGVDGAWQMKHLVDGKEVLKALKIKGPDVGKVLAKQIEFQLEHPEIGKEGVAEWIKTVDVTRL</sequence>
<evidence type="ECO:0000313" key="8">
    <source>
        <dbReference type="Proteomes" id="UP000193642"/>
    </source>
</evidence>
<dbReference type="Pfam" id="PF01743">
    <property type="entry name" value="PolyA_pol"/>
    <property type="match status" value="1"/>
</dbReference>
<dbReference type="InterPro" id="IPR002646">
    <property type="entry name" value="PolA_pol_head_dom"/>
</dbReference>
<evidence type="ECO:0000313" key="7">
    <source>
        <dbReference type="EMBL" id="ORY52122.1"/>
    </source>
</evidence>
<evidence type="ECO:0000256" key="1">
    <source>
        <dbReference type="ARBA" id="ARBA00007265"/>
    </source>
</evidence>
<feature type="region of interest" description="Disordered" evidence="5">
    <location>
        <begin position="328"/>
        <end position="351"/>
    </location>
</feature>
<evidence type="ECO:0000259" key="6">
    <source>
        <dbReference type="Pfam" id="PF01743"/>
    </source>
</evidence>
<dbReference type="EMBL" id="MCGO01000004">
    <property type="protein sequence ID" value="ORY52122.1"/>
    <property type="molecule type" value="Genomic_DNA"/>
</dbReference>
<dbReference type="GO" id="GO:0052927">
    <property type="term" value="F:CC tRNA cytidylyltransferase activity"/>
    <property type="evidence" value="ECO:0007669"/>
    <property type="project" value="TreeGrafter"/>
</dbReference>
<evidence type="ECO:0000256" key="3">
    <source>
        <dbReference type="ARBA" id="ARBA00022884"/>
    </source>
</evidence>
<dbReference type="Gene3D" id="3.30.460.10">
    <property type="entry name" value="Beta Polymerase, domain 2"/>
    <property type="match status" value="1"/>
</dbReference>
<dbReference type="OrthoDB" id="445712at2759"/>
<dbReference type="FunFam" id="3.30.460.10:FF:000019">
    <property type="entry name" value="tRNA nucleotidyltransferase cca2"/>
    <property type="match status" value="1"/>
</dbReference>
<evidence type="ECO:0000256" key="5">
    <source>
        <dbReference type="SAM" id="MobiDB-lite"/>
    </source>
</evidence>
<keyword evidence="8" id="KW-1185">Reference proteome</keyword>
<keyword evidence="2 4" id="KW-0808">Transferase</keyword>
<evidence type="ECO:0000256" key="2">
    <source>
        <dbReference type="ARBA" id="ARBA00022679"/>
    </source>
</evidence>
<dbReference type="GO" id="GO:0005739">
    <property type="term" value="C:mitochondrion"/>
    <property type="evidence" value="ECO:0007669"/>
    <property type="project" value="UniProtKB-ARBA"/>
</dbReference>
<dbReference type="Gene3D" id="1.10.3090.10">
    <property type="entry name" value="cca-adding enzyme, domain 2"/>
    <property type="match status" value="1"/>
</dbReference>
<feature type="compositionally biased region" description="Low complexity" evidence="5">
    <location>
        <begin position="335"/>
        <end position="347"/>
    </location>
</feature>
<keyword evidence="3 4" id="KW-0694">RNA-binding</keyword>
<feature type="region of interest" description="Disordered" evidence="5">
    <location>
        <begin position="114"/>
        <end position="138"/>
    </location>
</feature>
<reference evidence="7 8" key="1">
    <citation type="submission" date="2016-07" db="EMBL/GenBank/DDBJ databases">
        <title>Pervasive Adenine N6-methylation of Active Genes in Fungi.</title>
        <authorList>
            <consortium name="DOE Joint Genome Institute"/>
            <person name="Mondo S.J."/>
            <person name="Dannebaum R.O."/>
            <person name="Kuo R.C."/>
            <person name="Labutti K."/>
            <person name="Haridas S."/>
            <person name="Kuo A."/>
            <person name="Salamov A."/>
            <person name="Ahrendt S.R."/>
            <person name="Lipzen A."/>
            <person name="Sullivan W."/>
            <person name="Andreopoulos W.B."/>
            <person name="Clum A."/>
            <person name="Lindquist E."/>
            <person name="Daum C."/>
            <person name="Ramamoorthy G.K."/>
            <person name="Gryganskyi A."/>
            <person name="Culley D."/>
            <person name="Magnuson J.K."/>
            <person name="James T.Y."/>
            <person name="O'Malley M.A."/>
            <person name="Stajich J.E."/>
            <person name="Spatafora J.W."/>
            <person name="Visel A."/>
            <person name="Grigoriev I.V."/>
        </authorList>
    </citation>
    <scope>NUCLEOTIDE SEQUENCE [LARGE SCALE GENOMIC DNA]</scope>
    <source>
        <strain evidence="7 8">JEL800</strain>
    </source>
</reference>
<accession>A0A1Y2CYK3</accession>
<name>A0A1Y2CYK3_9FUNG</name>
<dbReference type="GO" id="GO:0003723">
    <property type="term" value="F:RNA binding"/>
    <property type="evidence" value="ECO:0007669"/>
    <property type="project" value="UniProtKB-KW"/>
</dbReference>
<organism evidence="7 8">
    <name type="scientific">Rhizoclosmatium globosum</name>
    <dbReference type="NCBI Taxonomy" id="329046"/>
    <lineage>
        <taxon>Eukaryota</taxon>
        <taxon>Fungi</taxon>
        <taxon>Fungi incertae sedis</taxon>
        <taxon>Chytridiomycota</taxon>
        <taxon>Chytridiomycota incertae sedis</taxon>
        <taxon>Chytridiomycetes</taxon>
        <taxon>Chytridiales</taxon>
        <taxon>Chytriomycetaceae</taxon>
        <taxon>Rhizoclosmatium</taxon>
    </lineage>
</organism>
<dbReference type="PANTHER" id="PTHR13734:SF5">
    <property type="entry name" value="CCA TRNA NUCLEOTIDYLTRANSFERASE, MITOCHONDRIAL"/>
    <property type="match status" value="1"/>
</dbReference>
<dbReference type="AlphaFoldDB" id="A0A1Y2CYK3"/>
<dbReference type="STRING" id="329046.A0A1Y2CYK3"/>
<comment type="similarity">
    <text evidence="1 4">Belongs to the tRNA nucleotidyltransferase/poly(A) polymerase family.</text>
</comment>
<dbReference type="InterPro" id="IPR043519">
    <property type="entry name" value="NT_sf"/>
</dbReference>
<dbReference type="SUPFAM" id="SSF81891">
    <property type="entry name" value="Poly A polymerase C-terminal region-like"/>
    <property type="match status" value="1"/>
</dbReference>